<reference evidence="1 2" key="1">
    <citation type="submission" date="2018-08" db="EMBL/GenBank/DDBJ databases">
        <title>A genome reference for cultivated species of the human gut microbiota.</title>
        <authorList>
            <person name="Zou Y."/>
            <person name="Xue W."/>
            <person name="Luo G."/>
        </authorList>
    </citation>
    <scope>NUCLEOTIDE SEQUENCE [LARGE SCALE GENOMIC DNA]</scope>
    <source>
        <strain evidence="1 2">OM06-2</strain>
    </source>
</reference>
<organism evidence="1 2">
    <name type="scientific">Phocaeicola plebeius</name>
    <dbReference type="NCBI Taxonomy" id="310297"/>
    <lineage>
        <taxon>Bacteria</taxon>
        <taxon>Pseudomonadati</taxon>
        <taxon>Bacteroidota</taxon>
        <taxon>Bacteroidia</taxon>
        <taxon>Bacteroidales</taxon>
        <taxon>Bacteroidaceae</taxon>
        <taxon>Phocaeicola</taxon>
    </lineage>
</organism>
<name>A0A3E4Z825_9BACT</name>
<comment type="caution">
    <text evidence="1">The sequence shown here is derived from an EMBL/GenBank/DDBJ whole genome shotgun (WGS) entry which is preliminary data.</text>
</comment>
<dbReference type="AlphaFoldDB" id="A0A3E4Z825"/>
<sequence length="124" mass="14482">MAFNVAALGYTAMYMVFRNNIEGNHLVLEGDTWHFTDSDNHPHCIDCGANEDLFLAIAALRDDTDRGQWFVENDENVWLQCVDNKFVFYTWINESGSYEEKDISILYHKATVQELIEHFNIKDR</sequence>
<evidence type="ECO:0000313" key="1">
    <source>
        <dbReference type="EMBL" id="RGM90330.1"/>
    </source>
</evidence>
<dbReference type="Proteomes" id="UP000260814">
    <property type="component" value="Unassembled WGS sequence"/>
</dbReference>
<proteinExistence type="predicted"/>
<accession>A0A3E4Z825</accession>
<gene>
    <name evidence="1" type="ORF">DXB87_10545</name>
</gene>
<protein>
    <submittedName>
        <fullName evidence="1">Uncharacterized protein</fullName>
    </submittedName>
</protein>
<evidence type="ECO:0000313" key="2">
    <source>
        <dbReference type="Proteomes" id="UP000260814"/>
    </source>
</evidence>
<dbReference type="EMBL" id="QSTW01000013">
    <property type="protein sequence ID" value="RGM90330.1"/>
    <property type="molecule type" value="Genomic_DNA"/>
</dbReference>